<organism evidence="1 2">
    <name type="scientific">Mycolicibacterium fortuitum</name>
    <name type="common">Mycobacterium fortuitum</name>
    <dbReference type="NCBI Taxonomy" id="1766"/>
    <lineage>
        <taxon>Bacteria</taxon>
        <taxon>Bacillati</taxon>
        <taxon>Actinomycetota</taxon>
        <taxon>Actinomycetes</taxon>
        <taxon>Mycobacteriales</taxon>
        <taxon>Mycobacteriaceae</taxon>
        <taxon>Mycolicibacterium</taxon>
    </lineage>
</organism>
<dbReference type="PATRIC" id="fig|1766.6.peg.2301"/>
<gene>
    <name evidence="1" type="ORF">XA26_23150</name>
</gene>
<keyword evidence="2" id="KW-1185">Reference proteome</keyword>
<dbReference type="STRING" id="1766.XA26_23150"/>
<evidence type="ECO:0000313" key="2">
    <source>
        <dbReference type="Proteomes" id="UP000057134"/>
    </source>
</evidence>
<dbReference type="EMBL" id="CP011269">
    <property type="protein sequence ID" value="ALI26160.1"/>
    <property type="molecule type" value="Genomic_DNA"/>
</dbReference>
<dbReference type="AlphaFoldDB" id="A0A0N9Y8H2"/>
<dbReference type="Proteomes" id="UP000057134">
    <property type="component" value="Chromosome"/>
</dbReference>
<sequence>MRPVARLISRSKQLAPCYRSVTYSGSQEHHSWSNFVFRPPLPHA</sequence>
<proteinExistence type="predicted"/>
<reference evidence="1 2" key="1">
    <citation type="journal article" date="2015" name="MBio">
        <title>Enzymatic Degradation of Phenazines Can Generate Energy and Protect Sensitive Organisms from Toxicity.</title>
        <authorList>
            <person name="Costa K.C."/>
            <person name="Bergkessel M."/>
            <person name="Saunders S."/>
            <person name="Korlach J."/>
            <person name="Newman D.K."/>
        </authorList>
    </citation>
    <scope>NUCLEOTIDE SEQUENCE [LARGE SCALE GENOMIC DNA]</scope>
    <source>
        <strain evidence="1 2">CT6</strain>
    </source>
</reference>
<dbReference type="KEGG" id="mft:XA26_23150"/>
<accession>A0A0N9Y8H2</accession>
<protein>
    <submittedName>
        <fullName evidence="1">Uncharacterized protein</fullName>
    </submittedName>
</protein>
<name>A0A0N9Y8H2_MYCFO</name>
<evidence type="ECO:0000313" key="1">
    <source>
        <dbReference type="EMBL" id="ALI26160.1"/>
    </source>
</evidence>